<dbReference type="EMBL" id="NMTZ01000027">
    <property type="protein sequence ID" value="PDX83080.1"/>
    <property type="molecule type" value="Genomic_DNA"/>
</dbReference>
<comment type="caution">
    <text evidence="1">The sequence shown here is derived from an EMBL/GenBank/DDBJ whole genome shotgun (WGS) entry which is preliminary data.</text>
</comment>
<dbReference type="Proteomes" id="UP000220480">
    <property type="component" value="Unassembled WGS sequence"/>
</dbReference>
<evidence type="ECO:0000313" key="1">
    <source>
        <dbReference type="EMBL" id="PDX83080.1"/>
    </source>
</evidence>
<name>A0A2A7AVH2_9FIRM</name>
<gene>
    <name evidence="1" type="ORF">CGS59_13275</name>
</gene>
<protein>
    <submittedName>
        <fullName evidence="1">Uncharacterized protein</fullName>
    </submittedName>
</protein>
<dbReference type="AlphaFoldDB" id="A0A2A7AVH2"/>
<sequence length="116" mass="13750">MSRYIPPEEMNEAQIREQLDAEYKHWDDLKKNGCSDPAWPDGVNLNLVRNHIIYWYRLLRERTSQTVQLSMFDAGMDLRNERPLPPEVPDRYMVPTGKYPDRLNGKWDGLIFDPTI</sequence>
<proteinExistence type="predicted"/>
<reference evidence="1 2" key="1">
    <citation type="journal article" date="2017" name="Front. Microbiol.">
        <title>New Insights into the Diversity of the Genus Faecalibacterium.</title>
        <authorList>
            <person name="Benevides L."/>
            <person name="Burman S."/>
            <person name="Martin R."/>
            <person name="Robert V."/>
            <person name="Thomas M."/>
            <person name="Miquel S."/>
            <person name="Chain F."/>
            <person name="Sokol H."/>
            <person name="Bermudez-Humaran L.G."/>
            <person name="Morrison M."/>
            <person name="Langella P."/>
            <person name="Azevedo V.A."/>
            <person name="Chatel J.M."/>
            <person name="Soares S."/>
        </authorList>
    </citation>
    <scope>NUCLEOTIDE SEQUENCE [LARGE SCALE GENOMIC DNA]</scope>
    <source>
        <strain evidence="1 2">CNCM I 4644</strain>
    </source>
</reference>
<organism evidence="1 2">
    <name type="scientific">Faecalibacterium prausnitzii</name>
    <dbReference type="NCBI Taxonomy" id="853"/>
    <lineage>
        <taxon>Bacteria</taxon>
        <taxon>Bacillati</taxon>
        <taxon>Bacillota</taxon>
        <taxon>Clostridia</taxon>
        <taxon>Eubacteriales</taxon>
        <taxon>Oscillospiraceae</taxon>
        <taxon>Faecalibacterium</taxon>
    </lineage>
</organism>
<evidence type="ECO:0000313" key="2">
    <source>
        <dbReference type="Proteomes" id="UP000220480"/>
    </source>
</evidence>
<dbReference type="RefSeq" id="WP_097780309.1">
    <property type="nucleotide sequence ID" value="NZ_NMTZ01000027.1"/>
</dbReference>
<accession>A0A2A7AVH2</accession>